<keyword evidence="5 8" id="KW-0812">Transmembrane</keyword>
<dbReference type="EMBL" id="CP036271">
    <property type="protein sequence ID" value="QDT56786.1"/>
    <property type="molecule type" value="Genomic_DNA"/>
</dbReference>
<dbReference type="AlphaFoldDB" id="A0A517SKZ0"/>
<dbReference type="GO" id="GO:0005886">
    <property type="term" value="C:plasma membrane"/>
    <property type="evidence" value="ECO:0007669"/>
    <property type="project" value="UniProtKB-SubCell"/>
</dbReference>
<dbReference type="InParanoid" id="A0A517SKZ0"/>
<keyword evidence="3" id="KW-0328">Glycosyltransferase</keyword>
<dbReference type="GO" id="GO:0016763">
    <property type="term" value="F:pentosyltransferase activity"/>
    <property type="evidence" value="ECO:0007669"/>
    <property type="project" value="TreeGrafter"/>
</dbReference>
<feature type="transmembrane region" description="Helical" evidence="8">
    <location>
        <begin position="244"/>
        <end position="262"/>
    </location>
</feature>
<keyword evidence="4" id="KW-0808">Transferase</keyword>
<organism evidence="9 10">
    <name type="scientific">Caulifigura coniformis</name>
    <dbReference type="NCBI Taxonomy" id="2527983"/>
    <lineage>
        <taxon>Bacteria</taxon>
        <taxon>Pseudomonadati</taxon>
        <taxon>Planctomycetota</taxon>
        <taxon>Planctomycetia</taxon>
        <taxon>Planctomycetales</taxon>
        <taxon>Planctomycetaceae</taxon>
        <taxon>Caulifigura</taxon>
    </lineage>
</organism>
<keyword evidence="7 8" id="KW-0472">Membrane</keyword>
<evidence type="ECO:0000256" key="2">
    <source>
        <dbReference type="ARBA" id="ARBA00022475"/>
    </source>
</evidence>
<dbReference type="RefSeq" id="WP_145034211.1">
    <property type="nucleotide sequence ID" value="NZ_CP036271.1"/>
</dbReference>
<sequence>MSSAPTDAPTLDPAPRRPLVERPATHAIAWALITFATAAFVALHFSDAGNRAAALNGRFFEDSKNSSPFLVLLLAAPLVWQSGRRRRERPTAPAGSPPQPLVDFLLALVFAAAGTFAARWYAAPFAGLPPAIHDEYSYLFQAETFLDGRTWLPSFPEYSDLFDQMHVLNEGRFASRYFPGVGAWLAPFVSLGNPWEGQWLANGLIAAGLFLVGRLLSGRAVGIVAGLLYVVSPGMLVFSNMLVAHMPTMLGLILFLSAMLACRQRPSAGLALIAGTGLAFAMLCRPMTAAGFALPFGIDWIWRLIRRQPSMPGADTLKARLPPSILQTLALGFPLVIGAVGLLAYNHSITGDALVSPYQLYTDLYTPRHVYGFNNVTRGEKVAGPKTLEHYDSWAENLTPALALKNVGIRATSSSRWTLATIPLLLSLAVVLLDWRRLSAAWKLVCASIVSLHAVHIPYWFTGIMDWHYVFESGPLLLLIIAYATVRLGSIWRSWSMPRMRLWWAALLALAILINDISIEPLWTSRVAIARSEAMFARRRYGQFRAQAEELATNGPMIVFVKPDPTDLHMDYVTNRPTLDGPVLVARLRPSVNRELAARLFPERTPFVFDAAKRQWSRLGD</sequence>
<dbReference type="OrthoDB" id="269527at2"/>
<evidence type="ECO:0000256" key="1">
    <source>
        <dbReference type="ARBA" id="ARBA00004651"/>
    </source>
</evidence>
<dbReference type="PANTHER" id="PTHR33908:SF11">
    <property type="entry name" value="MEMBRANE PROTEIN"/>
    <property type="match status" value="1"/>
</dbReference>
<evidence type="ECO:0000256" key="3">
    <source>
        <dbReference type="ARBA" id="ARBA00022676"/>
    </source>
</evidence>
<evidence type="ECO:0000256" key="4">
    <source>
        <dbReference type="ARBA" id="ARBA00022679"/>
    </source>
</evidence>
<dbReference type="GO" id="GO:0009103">
    <property type="term" value="P:lipopolysaccharide biosynthetic process"/>
    <property type="evidence" value="ECO:0007669"/>
    <property type="project" value="UniProtKB-ARBA"/>
</dbReference>
<evidence type="ECO:0000256" key="7">
    <source>
        <dbReference type="ARBA" id="ARBA00023136"/>
    </source>
</evidence>
<gene>
    <name evidence="9" type="ORF">Pan44_48460</name>
</gene>
<evidence type="ECO:0000256" key="8">
    <source>
        <dbReference type="SAM" id="Phobius"/>
    </source>
</evidence>
<feature type="transmembrane region" description="Helical" evidence="8">
    <location>
        <begin position="27"/>
        <end position="46"/>
    </location>
</feature>
<feature type="transmembrane region" description="Helical" evidence="8">
    <location>
        <begin position="467"/>
        <end position="490"/>
    </location>
</feature>
<reference evidence="9 10" key="1">
    <citation type="submission" date="2019-02" db="EMBL/GenBank/DDBJ databases">
        <title>Deep-cultivation of Planctomycetes and their phenomic and genomic characterization uncovers novel biology.</title>
        <authorList>
            <person name="Wiegand S."/>
            <person name="Jogler M."/>
            <person name="Boedeker C."/>
            <person name="Pinto D."/>
            <person name="Vollmers J."/>
            <person name="Rivas-Marin E."/>
            <person name="Kohn T."/>
            <person name="Peeters S.H."/>
            <person name="Heuer A."/>
            <person name="Rast P."/>
            <person name="Oberbeckmann S."/>
            <person name="Bunk B."/>
            <person name="Jeske O."/>
            <person name="Meyerdierks A."/>
            <person name="Storesund J.E."/>
            <person name="Kallscheuer N."/>
            <person name="Luecker S."/>
            <person name="Lage O.M."/>
            <person name="Pohl T."/>
            <person name="Merkel B.J."/>
            <person name="Hornburger P."/>
            <person name="Mueller R.-W."/>
            <person name="Bruemmer F."/>
            <person name="Labrenz M."/>
            <person name="Spormann A.M."/>
            <person name="Op den Camp H."/>
            <person name="Overmann J."/>
            <person name="Amann R."/>
            <person name="Jetten M.S.M."/>
            <person name="Mascher T."/>
            <person name="Medema M.H."/>
            <person name="Devos D.P."/>
            <person name="Kaster A.-K."/>
            <person name="Ovreas L."/>
            <person name="Rohde M."/>
            <person name="Galperin M.Y."/>
            <person name="Jogler C."/>
        </authorList>
    </citation>
    <scope>NUCLEOTIDE SEQUENCE [LARGE SCALE GENOMIC DNA]</scope>
    <source>
        <strain evidence="9 10">Pan44</strain>
    </source>
</reference>
<accession>A0A517SKZ0</accession>
<dbReference type="InterPro" id="IPR050297">
    <property type="entry name" value="LipidA_mod_glycosyltrf_83"/>
</dbReference>
<name>A0A517SKZ0_9PLAN</name>
<keyword evidence="6 8" id="KW-1133">Transmembrane helix</keyword>
<evidence type="ECO:0000313" key="9">
    <source>
        <dbReference type="EMBL" id="QDT56786.1"/>
    </source>
</evidence>
<evidence type="ECO:0000313" key="10">
    <source>
        <dbReference type="Proteomes" id="UP000315700"/>
    </source>
</evidence>
<keyword evidence="10" id="KW-1185">Reference proteome</keyword>
<keyword evidence="2" id="KW-1003">Cell membrane</keyword>
<dbReference type="Proteomes" id="UP000315700">
    <property type="component" value="Chromosome"/>
</dbReference>
<dbReference type="PANTHER" id="PTHR33908">
    <property type="entry name" value="MANNOSYLTRANSFERASE YKCB-RELATED"/>
    <property type="match status" value="1"/>
</dbReference>
<feature type="transmembrane region" description="Helical" evidence="8">
    <location>
        <begin position="325"/>
        <end position="345"/>
    </location>
</feature>
<comment type="subcellular location">
    <subcellularLocation>
        <location evidence="1">Cell membrane</location>
        <topology evidence="1">Multi-pass membrane protein</topology>
    </subcellularLocation>
</comment>
<feature type="transmembrane region" description="Helical" evidence="8">
    <location>
        <begin position="267"/>
        <end position="283"/>
    </location>
</feature>
<feature type="transmembrane region" description="Helical" evidence="8">
    <location>
        <begin position="502"/>
        <end position="523"/>
    </location>
</feature>
<feature type="transmembrane region" description="Helical" evidence="8">
    <location>
        <begin position="414"/>
        <end position="433"/>
    </location>
</feature>
<evidence type="ECO:0000256" key="6">
    <source>
        <dbReference type="ARBA" id="ARBA00022989"/>
    </source>
</evidence>
<dbReference type="KEGG" id="ccos:Pan44_48460"/>
<protein>
    <submittedName>
        <fullName evidence="9">Uncharacterized protein</fullName>
    </submittedName>
</protein>
<evidence type="ECO:0000256" key="5">
    <source>
        <dbReference type="ARBA" id="ARBA00022692"/>
    </source>
</evidence>
<proteinExistence type="predicted"/>
<feature type="transmembrane region" description="Helical" evidence="8">
    <location>
        <begin position="220"/>
        <end position="238"/>
    </location>
</feature>